<keyword evidence="3" id="KW-1185">Reference proteome</keyword>
<feature type="compositionally biased region" description="Acidic residues" evidence="1">
    <location>
        <begin position="63"/>
        <end position="98"/>
    </location>
</feature>
<feature type="region of interest" description="Disordered" evidence="1">
    <location>
        <begin position="57"/>
        <end position="110"/>
    </location>
</feature>
<dbReference type="Pfam" id="PF09538">
    <property type="entry name" value="FYDLN_acid"/>
    <property type="match status" value="1"/>
</dbReference>
<evidence type="ECO:0008006" key="4">
    <source>
        <dbReference type="Google" id="ProtNLM"/>
    </source>
</evidence>
<protein>
    <recommendedName>
        <fullName evidence="4">TIGR02300 family protein</fullName>
    </recommendedName>
</protein>
<accession>A0ABQ2LAH4</accession>
<evidence type="ECO:0000313" key="3">
    <source>
        <dbReference type="Proteomes" id="UP000602381"/>
    </source>
</evidence>
<reference evidence="3" key="1">
    <citation type="journal article" date="2019" name="Int. J. Syst. Evol. Microbiol.">
        <title>The Global Catalogue of Microorganisms (GCM) 10K type strain sequencing project: providing services to taxonomists for standard genome sequencing and annotation.</title>
        <authorList>
            <consortium name="The Broad Institute Genomics Platform"/>
            <consortium name="The Broad Institute Genome Sequencing Center for Infectious Disease"/>
            <person name="Wu L."/>
            <person name="Ma J."/>
        </authorList>
    </citation>
    <scope>NUCLEOTIDE SEQUENCE [LARGE SCALE GENOMIC DNA]</scope>
    <source>
        <strain evidence="3">JCM 17843</strain>
    </source>
</reference>
<sequence length="110" mass="12128">MAKPEWGTKRTCPKCGTRFYDLQKDDPVVCIDCGTEWAPEPILKSRQPVAAEVAKKVVTPKADDDEDDLGLDDDDDDDIKIDDDDDVTVDTDDDDDDVSAVVIAPVKDDD</sequence>
<evidence type="ECO:0000313" key="2">
    <source>
        <dbReference type="EMBL" id="GGO08621.1"/>
    </source>
</evidence>
<comment type="caution">
    <text evidence="2">The sequence shown here is derived from an EMBL/GenBank/DDBJ whole genome shotgun (WGS) entry which is preliminary data.</text>
</comment>
<gene>
    <name evidence="2" type="ORF">GCM10007972_09190</name>
</gene>
<dbReference type="Proteomes" id="UP000602381">
    <property type="component" value="Unassembled WGS sequence"/>
</dbReference>
<name>A0ABQ2LAH4_9PROT</name>
<proteinExistence type="predicted"/>
<dbReference type="InterPro" id="IPR012644">
    <property type="entry name" value="CHP02300_FYDLN_acid"/>
</dbReference>
<dbReference type="EMBL" id="BMOV01000002">
    <property type="protein sequence ID" value="GGO08621.1"/>
    <property type="molecule type" value="Genomic_DNA"/>
</dbReference>
<dbReference type="RefSeq" id="WP_150004450.1">
    <property type="nucleotide sequence ID" value="NZ_BMOV01000002.1"/>
</dbReference>
<organism evidence="2 3">
    <name type="scientific">Iodidimonas muriae</name>
    <dbReference type="NCBI Taxonomy" id="261467"/>
    <lineage>
        <taxon>Bacteria</taxon>
        <taxon>Pseudomonadati</taxon>
        <taxon>Pseudomonadota</taxon>
        <taxon>Alphaproteobacteria</taxon>
        <taxon>Iodidimonadales</taxon>
        <taxon>Iodidimonadaceae</taxon>
        <taxon>Iodidimonas</taxon>
    </lineage>
</organism>
<evidence type="ECO:0000256" key="1">
    <source>
        <dbReference type="SAM" id="MobiDB-lite"/>
    </source>
</evidence>